<dbReference type="EMBL" id="JAHRIM010066079">
    <property type="protein sequence ID" value="MEQ2272251.1"/>
    <property type="molecule type" value="Genomic_DNA"/>
</dbReference>
<evidence type="ECO:0000313" key="2">
    <source>
        <dbReference type="Proteomes" id="UP001444071"/>
    </source>
</evidence>
<sequence length="132" mass="14970">MRGEIEVEPLLLHIERSQLKDYFSCLAWGRLGIPQNELEGVSGERMLVSLLDLLRLQPVLYKQRTMGGWMYGGLPGAENTRIEYFLTSLCLVLFYCGYYVSDNLLVLLFPLVLPYSRLSGPAAGVGLYRLHL</sequence>
<evidence type="ECO:0000313" key="1">
    <source>
        <dbReference type="EMBL" id="MEQ2272251.1"/>
    </source>
</evidence>
<protein>
    <submittedName>
        <fullName evidence="1">Uncharacterized protein</fullName>
    </submittedName>
</protein>
<accession>A0ABV0WS77</accession>
<reference evidence="1 2" key="1">
    <citation type="submission" date="2021-06" db="EMBL/GenBank/DDBJ databases">
        <authorList>
            <person name="Palmer J.M."/>
        </authorList>
    </citation>
    <scope>NUCLEOTIDE SEQUENCE [LARGE SCALE GENOMIC DNA]</scope>
    <source>
        <strain evidence="1 2">XR_2019</strain>
        <tissue evidence="1">Muscle</tissue>
    </source>
</reference>
<name>A0ABV0WS77_9TELE</name>
<dbReference type="Proteomes" id="UP001444071">
    <property type="component" value="Unassembled WGS sequence"/>
</dbReference>
<keyword evidence="2" id="KW-1185">Reference proteome</keyword>
<proteinExistence type="predicted"/>
<comment type="caution">
    <text evidence="1">The sequence shown here is derived from an EMBL/GenBank/DDBJ whole genome shotgun (WGS) entry which is preliminary data.</text>
</comment>
<gene>
    <name evidence="1" type="ORF">XENORESO_017564</name>
</gene>
<organism evidence="1 2">
    <name type="scientific">Xenotaenia resolanae</name>
    <dbReference type="NCBI Taxonomy" id="208358"/>
    <lineage>
        <taxon>Eukaryota</taxon>
        <taxon>Metazoa</taxon>
        <taxon>Chordata</taxon>
        <taxon>Craniata</taxon>
        <taxon>Vertebrata</taxon>
        <taxon>Euteleostomi</taxon>
        <taxon>Actinopterygii</taxon>
        <taxon>Neopterygii</taxon>
        <taxon>Teleostei</taxon>
        <taxon>Neoteleostei</taxon>
        <taxon>Acanthomorphata</taxon>
        <taxon>Ovalentaria</taxon>
        <taxon>Atherinomorphae</taxon>
        <taxon>Cyprinodontiformes</taxon>
        <taxon>Goodeidae</taxon>
        <taxon>Xenotaenia</taxon>
    </lineage>
</organism>